<dbReference type="PROSITE" id="PS00280">
    <property type="entry name" value="BPTI_KUNITZ_1"/>
    <property type="match status" value="1"/>
</dbReference>
<dbReference type="PROSITE" id="PS51019">
    <property type="entry name" value="REELIN"/>
    <property type="match status" value="1"/>
</dbReference>
<evidence type="ECO:0000259" key="15">
    <source>
        <dbReference type="PROSITE" id="PS51020"/>
    </source>
</evidence>
<evidence type="ECO:0000256" key="3">
    <source>
        <dbReference type="ARBA" id="ARBA00022525"/>
    </source>
</evidence>
<dbReference type="InterPro" id="IPR038678">
    <property type="entry name" value="Spondin_N_sf"/>
</dbReference>
<dbReference type="FunFam" id="2.60.40.2130:FF:000002">
    <property type="entry name" value="Putative Spondin-1"/>
    <property type="match status" value="1"/>
</dbReference>
<dbReference type="AlphaFoldDB" id="A0A8S1D9U6"/>
<keyword evidence="9" id="KW-1015">Disulfide bond</keyword>
<name>A0A8S1D9U6_9INSE</name>
<comment type="subcellular location">
    <subcellularLocation>
        <location evidence="1">Secreted</location>
        <location evidence="1">Extracellular space</location>
        <location evidence="1">Extracellular matrix</location>
    </subcellularLocation>
</comment>
<feature type="region of interest" description="Disordered" evidence="12">
    <location>
        <begin position="390"/>
        <end position="419"/>
    </location>
</feature>
<evidence type="ECO:0000259" key="13">
    <source>
        <dbReference type="PROSITE" id="PS50279"/>
    </source>
</evidence>
<dbReference type="InterPro" id="IPR009465">
    <property type="entry name" value="Spondin_N"/>
</dbReference>
<evidence type="ECO:0000256" key="7">
    <source>
        <dbReference type="ARBA" id="ARBA00022737"/>
    </source>
</evidence>
<dbReference type="PROSITE" id="PS51020">
    <property type="entry name" value="SPONDIN"/>
    <property type="match status" value="1"/>
</dbReference>
<dbReference type="OrthoDB" id="347314at2759"/>
<dbReference type="CDD" id="cd00109">
    <property type="entry name" value="Kunitz-type"/>
    <property type="match status" value="1"/>
</dbReference>
<gene>
    <name evidence="16" type="ORF">CLODIP_2_CD13652</name>
</gene>
<dbReference type="Pfam" id="PF00014">
    <property type="entry name" value="Kunitz_BPTI"/>
    <property type="match status" value="1"/>
</dbReference>
<evidence type="ECO:0000313" key="16">
    <source>
        <dbReference type="EMBL" id="CAB3377734.1"/>
    </source>
</evidence>
<keyword evidence="6" id="KW-0732">Signal</keyword>
<dbReference type="Pfam" id="PF06468">
    <property type="entry name" value="Spond_N"/>
    <property type="match status" value="1"/>
</dbReference>
<evidence type="ECO:0000259" key="14">
    <source>
        <dbReference type="PROSITE" id="PS51019"/>
    </source>
</evidence>
<dbReference type="SMART" id="SM00209">
    <property type="entry name" value="TSP1"/>
    <property type="match status" value="5"/>
</dbReference>
<proteinExistence type="predicted"/>
<dbReference type="InterPro" id="IPR036383">
    <property type="entry name" value="TSP1_rpt_sf"/>
</dbReference>
<dbReference type="Pfam" id="PF02014">
    <property type="entry name" value="Reeler"/>
    <property type="match status" value="1"/>
</dbReference>
<dbReference type="SUPFAM" id="SSF82895">
    <property type="entry name" value="TSP-1 type 1 repeat"/>
    <property type="match status" value="5"/>
</dbReference>
<dbReference type="InterPro" id="IPR000884">
    <property type="entry name" value="TSP1_rpt"/>
</dbReference>
<feature type="compositionally biased region" description="Basic and acidic residues" evidence="12">
    <location>
        <begin position="445"/>
        <end position="456"/>
    </location>
</feature>
<keyword evidence="8" id="KW-0130">Cell adhesion</keyword>
<dbReference type="GO" id="GO:0007155">
    <property type="term" value="P:cell adhesion"/>
    <property type="evidence" value="ECO:0007669"/>
    <property type="project" value="UniProtKB-KW"/>
</dbReference>
<dbReference type="InterPro" id="IPR002223">
    <property type="entry name" value="Kunitz_BPTI"/>
</dbReference>
<feature type="region of interest" description="Disordered" evidence="12">
    <location>
        <begin position="445"/>
        <end position="465"/>
    </location>
</feature>
<dbReference type="GO" id="GO:0031012">
    <property type="term" value="C:extracellular matrix"/>
    <property type="evidence" value="ECO:0007669"/>
    <property type="project" value="TreeGrafter"/>
</dbReference>
<dbReference type="SMART" id="SM00131">
    <property type="entry name" value="KU"/>
    <property type="match status" value="1"/>
</dbReference>
<evidence type="ECO:0000256" key="4">
    <source>
        <dbReference type="ARBA" id="ARBA00022530"/>
    </source>
</evidence>
<dbReference type="EMBL" id="CADEPI010000149">
    <property type="protein sequence ID" value="CAB3377734.1"/>
    <property type="molecule type" value="Genomic_DNA"/>
</dbReference>
<protein>
    <recommendedName>
        <fullName evidence="2">Spondin-1</fullName>
    </recommendedName>
    <alternativeName>
        <fullName evidence="11">F-spondin</fullName>
    </alternativeName>
</protein>
<dbReference type="PANTHER" id="PTHR11311:SF16">
    <property type="entry name" value="SPONDIN-1"/>
    <property type="match status" value="1"/>
</dbReference>
<dbReference type="Gene3D" id="2.60.40.4060">
    <property type="entry name" value="Reeler domain"/>
    <property type="match status" value="1"/>
</dbReference>
<dbReference type="GO" id="GO:0004867">
    <property type="term" value="F:serine-type endopeptidase inhibitor activity"/>
    <property type="evidence" value="ECO:0007669"/>
    <property type="project" value="InterPro"/>
</dbReference>
<evidence type="ECO:0000313" key="17">
    <source>
        <dbReference type="Proteomes" id="UP000494165"/>
    </source>
</evidence>
<dbReference type="FunFam" id="4.10.410.10:FF:000006">
    <property type="entry name" value="Serine peptidase inhibitor, Kunitz type 1"/>
    <property type="match status" value="1"/>
</dbReference>
<keyword evidence="5" id="KW-0479">Metal-binding</keyword>
<keyword evidence="10" id="KW-0325">Glycoprotein</keyword>
<keyword evidence="7" id="KW-0677">Repeat</keyword>
<evidence type="ECO:0000256" key="8">
    <source>
        <dbReference type="ARBA" id="ARBA00022889"/>
    </source>
</evidence>
<evidence type="ECO:0000256" key="2">
    <source>
        <dbReference type="ARBA" id="ARBA00019594"/>
    </source>
</evidence>
<dbReference type="InterPro" id="IPR042307">
    <property type="entry name" value="Reeler_sf"/>
</dbReference>
<comment type="caution">
    <text evidence="16">The sequence shown here is derived from an EMBL/GenBank/DDBJ whole genome shotgun (WGS) entry which is preliminary data.</text>
</comment>
<feature type="region of interest" description="Disordered" evidence="12">
    <location>
        <begin position="718"/>
        <end position="739"/>
    </location>
</feature>
<dbReference type="Gene3D" id="2.20.100.10">
    <property type="entry name" value="Thrombospondin type-1 (TSP1) repeat"/>
    <property type="match status" value="5"/>
</dbReference>
<evidence type="ECO:0000256" key="1">
    <source>
        <dbReference type="ARBA" id="ARBA00004498"/>
    </source>
</evidence>
<feature type="domain" description="Spondin" evidence="15">
    <location>
        <begin position="225"/>
        <end position="415"/>
    </location>
</feature>
<dbReference type="InterPro" id="IPR020901">
    <property type="entry name" value="Prtase_inh_Kunz-CS"/>
</dbReference>
<evidence type="ECO:0000256" key="12">
    <source>
        <dbReference type="SAM" id="MobiDB-lite"/>
    </source>
</evidence>
<organism evidence="16 17">
    <name type="scientific">Cloeon dipterum</name>
    <dbReference type="NCBI Taxonomy" id="197152"/>
    <lineage>
        <taxon>Eukaryota</taxon>
        <taxon>Metazoa</taxon>
        <taxon>Ecdysozoa</taxon>
        <taxon>Arthropoda</taxon>
        <taxon>Hexapoda</taxon>
        <taxon>Insecta</taxon>
        <taxon>Pterygota</taxon>
        <taxon>Palaeoptera</taxon>
        <taxon>Ephemeroptera</taxon>
        <taxon>Pisciforma</taxon>
        <taxon>Baetidae</taxon>
        <taxon>Cloeon</taxon>
    </lineage>
</organism>
<evidence type="ECO:0000256" key="11">
    <source>
        <dbReference type="ARBA" id="ARBA00030964"/>
    </source>
</evidence>
<evidence type="ECO:0000256" key="6">
    <source>
        <dbReference type="ARBA" id="ARBA00022729"/>
    </source>
</evidence>
<dbReference type="PRINTS" id="PR00759">
    <property type="entry name" value="BASICPTASE"/>
</dbReference>
<evidence type="ECO:0000256" key="10">
    <source>
        <dbReference type="ARBA" id="ARBA00023180"/>
    </source>
</evidence>
<dbReference type="PROSITE" id="PS50279">
    <property type="entry name" value="BPTI_KUNITZ_2"/>
    <property type="match status" value="1"/>
</dbReference>
<dbReference type="PANTHER" id="PTHR11311">
    <property type="entry name" value="SPONDIN"/>
    <property type="match status" value="1"/>
</dbReference>
<feature type="compositionally biased region" description="Polar residues" evidence="12">
    <location>
        <begin position="390"/>
        <end position="399"/>
    </location>
</feature>
<feature type="domain" description="Reelin" evidence="14">
    <location>
        <begin position="54"/>
        <end position="224"/>
    </location>
</feature>
<dbReference type="NCBIfam" id="NF038123">
    <property type="entry name" value="NF038123_dom"/>
    <property type="match status" value="1"/>
</dbReference>
<reference evidence="16 17" key="1">
    <citation type="submission" date="2020-04" db="EMBL/GenBank/DDBJ databases">
        <authorList>
            <person name="Alioto T."/>
            <person name="Alioto T."/>
            <person name="Gomez Garrido J."/>
        </authorList>
    </citation>
    <scope>NUCLEOTIDE SEQUENCE [LARGE SCALE GENOMIC DNA]</scope>
</reference>
<dbReference type="PROSITE" id="PS50092">
    <property type="entry name" value="TSP1"/>
    <property type="match status" value="5"/>
</dbReference>
<dbReference type="InterPro" id="IPR002861">
    <property type="entry name" value="Reeler_dom"/>
</dbReference>
<dbReference type="InterPro" id="IPR036880">
    <property type="entry name" value="Kunitz_BPTI_sf"/>
</dbReference>
<evidence type="ECO:0000256" key="5">
    <source>
        <dbReference type="ARBA" id="ARBA00022723"/>
    </source>
</evidence>
<dbReference type="SUPFAM" id="SSF57362">
    <property type="entry name" value="BPTI-like"/>
    <property type="match status" value="1"/>
</dbReference>
<keyword evidence="17" id="KW-1185">Reference proteome</keyword>
<dbReference type="Gene3D" id="4.10.410.10">
    <property type="entry name" value="Pancreatic trypsin inhibitor Kunitz domain"/>
    <property type="match status" value="1"/>
</dbReference>
<dbReference type="CDD" id="cd08544">
    <property type="entry name" value="Reeler"/>
    <property type="match status" value="1"/>
</dbReference>
<dbReference type="Proteomes" id="UP000494165">
    <property type="component" value="Unassembled WGS sequence"/>
</dbReference>
<dbReference type="Pfam" id="PF00090">
    <property type="entry name" value="TSP_1"/>
    <property type="match status" value="3"/>
</dbReference>
<evidence type="ECO:0000256" key="9">
    <source>
        <dbReference type="ARBA" id="ARBA00023157"/>
    </source>
</evidence>
<feature type="domain" description="BPTI/Kunitz inhibitor" evidence="13">
    <location>
        <begin position="667"/>
        <end position="717"/>
    </location>
</feature>
<dbReference type="InterPro" id="IPR044004">
    <property type="entry name" value="TSP1_spondin_dom"/>
</dbReference>
<dbReference type="Gene3D" id="2.60.40.2130">
    <property type="entry name" value="F-spondin domain"/>
    <property type="match status" value="1"/>
</dbReference>
<dbReference type="InterPro" id="IPR051418">
    <property type="entry name" value="Spondin/Thrombospondin_T1"/>
</dbReference>
<dbReference type="Pfam" id="PF19028">
    <property type="entry name" value="TSP1_spondin"/>
    <property type="match status" value="2"/>
</dbReference>
<accession>A0A8S1D9U6</accession>
<keyword evidence="3" id="KW-0964">Secreted</keyword>
<dbReference type="GO" id="GO:0046872">
    <property type="term" value="F:metal ion binding"/>
    <property type="evidence" value="ECO:0007669"/>
    <property type="project" value="UniProtKB-KW"/>
</dbReference>
<sequence>MTASFNTSWLESQVLSCSAHDGALLSLPDYCQFIQAERSRLKVMLSQKCWLLLALCLFTLHSGVLSARCDREPEGRLTQKSPVDGRFRIKVSGNPEKYVPGEVYTVTLQGARNQQVPQKFTGFMLSVEPLSNGASIDTAVGHFQLFGDALTKFSEKCPNTVSQTSSMPKSEIQVLWTAPLTPGSGCLAFRATVVEHRDVWYQDDGPLSKILCEDVQESLDEQPQIIDPCCACDEAKYEVTFEGLWSRHTHPKDFPTNGWLTRFSDVIGASHTVDYRFWEYGGISSEGVRQVAEKGSTRMLESELKSESEHIRTIIKARGISYPNVTGKTFAVFRVDKHHHLMSLISMIDPSPDWIVGVSGLELCLKNCSWIDAKVLNLYPWDAGTDSGVSYISPDQPTNPREPIRRITSSFPNDPRSPFYDPTGIEMKPLARLYITRQRLYEKSCTDDESKTSQEAHEEDSGEQNECRVGEWSDWSSCSASCGRGMKHRQRFYVNQVEAEVNMCDRQLTSRMSCVGEHPSCSYGESKAASANDNPMCATTDWSQWSSCSVTCGRGVRTRSRRYVNRHVRKLCNVEMRQTEVCFGEEECANGAFPDESNMPAYCKTTAWSEWGPCSVSCGQGLQLRSRLYHSQSHMTQQCGLPMVEQVECQAELADCDLGPDDAKSVCQLEKEVGPCRGYYPRWYFDPVTEECQQFVFGGCRGNRNNFETQEECESTCSGAKEGDDTTDETFGDIDPGNRVASMSRYPSEPYPTPAGQVFPVTAIVGAKVDCEVSGWSDWSACTATCGKGWKNKWRKIKVHPKNGGKPCPKRLLKRRKCKERSCDGGEDEENPEDTQPTWGEALIMPLEGNPTGGGDCKLSQWSPWSPCSQSCGANAMEQRTRNVVSSPWGNGLMCGPRLQRRPCALLPCPR</sequence>
<keyword evidence="4" id="KW-0272">Extracellular matrix</keyword>